<feature type="chain" id="PRO_5014759870" evidence="1">
    <location>
        <begin position="25"/>
        <end position="71"/>
    </location>
</feature>
<evidence type="ECO:0000313" key="2">
    <source>
        <dbReference type="EMBL" id="MBW63567.1"/>
    </source>
</evidence>
<keyword evidence="1" id="KW-0732">Signal</keyword>
<proteinExistence type="predicted"/>
<evidence type="ECO:0000256" key="1">
    <source>
        <dbReference type="SAM" id="SignalP"/>
    </source>
</evidence>
<name>A0A2M4CDZ5_9DIPT</name>
<accession>A0A2M4CDZ5</accession>
<dbReference type="AlphaFoldDB" id="A0A2M4CDZ5"/>
<protein>
    <submittedName>
        <fullName evidence="2">Putative secreted protein</fullName>
    </submittedName>
</protein>
<reference evidence="2" key="1">
    <citation type="submission" date="2018-01" db="EMBL/GenBank/DDBJ databases">
        <title>An insight into the sialome of Amazonian anophelines.</title>
        <authorList>
            <person name="Ribeiro J.M."/>
            <person name="Scarpassa V."/>
            <person name="Calvo E."/>
        </authorList>
    </citation>
    <scope>NUCLEOTIDE SEQUENCE</scope>
    <source>
        <tissue evidence="2">Salivary glands</tissue>
    </source>
</reference>
<dbReference type="EMBL" id="GGFJ01014426">
    <property type="protein sequence ID" value="MBW63567.1"/>
    <property type="molecule type" value="Transcribed_RNA"/>
</dbReference>
<sequence length="71" mass="7810">MVPCSGYAEWKVLPVFLLLPFSSSQTTETDPAGPLHPFGEKRTCVAIERRGIERGCSNTNTPHRGEHKTVA</sequence>
<feature type="signal peptide" evidence="1">
    <location>
        <begin position="1"/>
        <end position="24"/>
    </location>
</feature>
<organism evidence="2">
    <name type="scientific">Anopheles marajoara</name>
    <dbReference type="NCBI Taxonomy" id="58244"/>
    <lineage>
        <taxon>Eukaryota</taxon>
        <taxon>Metazoa</taxon>
        <taxon>Ecdysozoa</taxon>
        <taxon>Arthropoda</taxon>
        <taxon>Hexapoda</taxon>
        <taxon>Insecta</taxon>
        <taxon>Pterygota</taxon>
        <taxon>Neoptera</taxon>
        <taxon>Endopterygota</taxon>
        <taxon>Diptera</taxon>
        <taxon>Nematocera</taxon>
        <taxon>Culicoidea</taxon>
        <taxon>Culicidae</taxon>
        <taxon>Anophelinae</taxon>
        <taxon>Anopheles</taxon>
    </lineage>
</organism>